<accession>A0AAX4JBY2</accession>
<name>A0AAX4JBY2_9MICR</name>
<evidence type="ECO:0000313" key="2">
    <source>
        <dbReference type="EMBL" id="WUR03479.1"/>
    </source>
</evidence>
<organism evidence="2 3">
    <name type="scientific">Vairimorpha necatrix</name>
    <dbReference type="NCBI Taxonomy" id="6039"/>
    <lineage>
        <taxon>Eukaryota</taxon>
        <taxon>Fungi</taxon>
        <taxon>Fungi incertae sedis</taxon>
        <taxon>Microsporidia</taxon>
        <taxon>Nosematidae</taxon>
        <taxon>Vairimorpha</taxon>
    </lineage>
</organism>
<dbReference type="AlphaFoldDB" id="A0AAX4JBY2"/>
<dbReference type="RefSeq" id="XP_065329615.1">
    <property type="nucleotide sequence ID" value="XM_065473543.1"/>
</dbReference>
<proteinExistence type="predicted"/>
<protein>
    <submittedName>
        <fullName evidence="2">Uncharacterized protein</fullName>
    </submittedName>
</protein>
<dbReference type="KEGG" id="vnx:VNE69_05064"/>
<sequence length="124" mass="14818">MFKYSIKKYKPKILNFEDKLVENFEKALSEYLISEYEDEIKNTFTDKIKEKITMNKKQQTYIVKNLLLENFKNIVNSSVRDVAYDNKICDIILKIEYKDILAYLLEGDSAIDLHNKLVEILYNY</sequence>
<gene>
    <name evidence="1" type="ORF">VNE69_05064</name>
    <name evidence="2" type="ORF">VNE69_05071</name>
</gene>
<dbReference type="Proteomes" id="UP001334084">
    <property type="component" value="Chromosome 5"/>
</dbReference>
<keyword evidence="3" id="KW-1185">Reference proteome</keyword>
<evidence type="ECO:0000313" key="1">
    <source>
        <dbReference type="EMBL" id="WUR03470.1"/>
    </source>
</evidence>
<reference evidence="2" key="1">
    <citation type="journal article" date="2024" name="BMC Genomics">
        <title>Functional annotation of a divergent genome using sequence and structure-based similarity.</title>
        <authorList>
            <person name="Svedberg D."/>
            <person name="Winiger R.R."/>
            <person name="Berg A."/>
            <person name="Sharma H."/>
            <person name="Tellgren-Roth C."/>
            <person name="Debrunner-Vossbrinck B.A."/>
            <person name="Vossbrinck C.R."/>
            <person name="Barandun J."/>
        </authorList>
    </citation>
    <scope>NUCLEOTIDE SEQUENCE</scope>
    <source>
        <strain evidence="2">Illinois isolate</strain>
    </source>
</reference>
<dbReference type="GeneID" id="90541288"/>
<dbReference type="EMBL" id="CP142730">
    <property type="protein sequence ID" value="WUR03479.1"/>
    <property type="molecule type" value="Genomic_DNA"/>
</dbReference>
<dbReference type="EMBL" id="CP142730">
    <property type="protein sequence ID" value="WUR03470.1"/>
    <property type="molecule type" value="Genomic_DNA"/>
</dbReference>
<evidence type="ECO:0000313" key="3">
    <source>
        <dbReference type="Proteomes" id="UP001334084"/>
    </source>
</evidence>